<dbReference type="Gene3D" id="3.20.20.190">
    <property type="entry name" value="Phosphatidylinositol (PI) phosphodiesterase"/>
    <property type="match status" value="1"/>
</dbReference>
<dbReference type="OrthoDB" id="1046782at2759"/>
<evidence type="ECO:0000256" key="1">
    <source>
        <dbReference type="SAM" id="SignalP"/>
    </source>
</evidence>
<name>A0A1Y2F450_9FUNG</name>
<dbReference type="Proteomes" id="UP000193920">
    <property type="component" value="Unassembled WGS sequence"/>
</dbReference>
<feature type="signal peptide" evidence="1">
    <location>
        <begin position="1"/>
        <end position="18"/>
    </location>
</feature>
<dbReference type="GO" id="GO:0008081">
    <property type="term" value="F:phosphoric diester hydrolase activity"/>
    <property type="evidence" value="ECO:0007669"/>
    <property type="project" value="InterPro"/>
</dbReference>
<proteinExistence type="predicted"/>
<reference evidence="2 3" key="1">
    <citation type="submission" date="2016-08" db="EMBL/GenBank/DDBJ databases">
        <title>A Parts List for Fungal Cellulosomes Revealed by Comparative Genomics.</title>
        <authorList>
            <consortium name="DOE Joint Genome Institute"/>
            <person name="Haitjema C.H."/>
            <person name="Gilmore S.P."/>
            <person name="Henske J.K."/>
            <person name="Solomon K.V."/>
            <person name="De Groot R."/>
            <person name="Kuo A."/>
            <person name="Mondo S.J."/>
            <person name="Salamov A.A."/>
            <person name="Labutti K."/>
            <person name="Zhao Z."/>
            <person name="Chiniquy J."/>
            <person name="Barry K."/>
            <person name="Brewer H.M."/>
            <person name="Purvine S.O."/>
            <person name="Wright A.T."/>
            <person name="Boxma B."/>
            <person name="Van Alen T."/>
            <person name="Hackstein J.H."/>
            <person name="Baker S.E."/>
            <person name="Grigoriev I.V."/>
            <person name="O'Malley M.A."/>
        </authorList>
    </citation>
    <scope>NUCLEOTIDE SEQUENCE [LARGE SCALE GENOMIC DNA]</scope>
    <source>
        <strain evidence="2 3">G1</strain>
    </source>
</reference>
<gene>
    <name evidence="2" type="ORF">LY90DRAFT_501025</name>
</gene>
<sequence length="200" mass="23137">MKLLFIIVFITLINYSFCSINRGKYLELDKGTTTAYLVAENCEKIYICGKQDTDGWWIFGDDILKNCYYRNKSVDDINLDDDKYDNPDNCPGKRYAYVSSNSCSLLSDGVNKISGKTLSKDALYYDMDTTNKRVLTEWGWCTYRYDQMDSNWMSYVKDDLKLNQINIPGTHDSGTYDISKSWKLDKDLSDAVLMGSNNRY</sequence>
<evidence type="ECO:0000313" key="3">
    <source>
        <dbReference type="Proteomes" id="UP000193920"/>
    </source>
</evidence>
<organism evidence="2 3">
    <name type="scientific">Neocallimastix californiae</name>
    <dbReference type="NCBI Taxonomy" id="1754190"/>
    <lineage>
        <taxon>Eukaryota</taxon>
        <taxon>Fungi</taxon>
        <taxon>Fungi incertae sedis</taxon>
        <taxon>Chytridiomycota</taxon>
        <taxon>Chytridiomycota incertae sedis</taxon>
        <taxon>Neocallimastigomycetes</taxon>
        <taxon>Neocallimastigales</taxon>
        <taxon>Neocallimastigaceae</taxon>
        <taxon>Neocallimastix</taxon>
    </lineage>
</organism>
<keyword evidence="3" id="KW-1185">Reference proteome</keyword>
<dbReference type="EMBL" id="MCOG01000017">
    <property type="protein sequence ID" value="ORY78264.1"/>
    <property type="molecule type" value="Genomic_DNA"/>
</dbReference>
<dbReference type="GO" id="GO:0006629">
    <property type="term" value="P:lipid metabolic process"/>
    <property type="evidence" value="ECO:0007669"/>
    <property type="project" value="InterPro"/>
</dbReference>
<keyword evidence="1" id="KW-0732">Signal</keyword>
<comment type="caution">
    <text evidence="2">The sequence shown here is derived from an EMBL/GenBank/DDBJ whole genome shotgun (WGS) entry which is preliminary data.</text>
</comment>
<feature type="chain" id="PRO_5012982864" description="PLC-like phosphodiesterase" evidence="1">
    <location>
        <begin position="19"/>
        <end position="200"/>
    </location>
</feature>
<evidence type="ECO:0008006" key="4">
    <source>
        <dbReference type="Google" id="ProtNLM"/>
    </source>
</evidence>
<dbReference type="AlphaFoldDB" id="A0A1Y2F450"/>
<dbReference type="SUPFAM" id="SSF51695">
    <property type="entry name" value="PLC-like phosphodiesterases"/>
    <property type="match status" value="1"/>
</dbReference>
<evidence type="ECO:0000313" key="2">
    <source>
        <dbReference type="EMBL" id="ORY78264.1"/>
    </source>
</evidence>
<dbReference type="InterPro" id="IPR017946">
    <property type="entry name" value="PLC-like_Pdiesterase_TIM-brl"/>
</dbReference>
<accession>A0A1Y2F450</accession>
<protein>
    <recommendedName>
        <fullName evidence="4">PLC-like phosphodiesterase</fullName>
    </recommendedName>
</protein>